<comment type="similarity">
    <text evidence="3">Belongs to the sulfatase family.</text>
</comment>
<evidence type="ECO:0000313" key="12">
    <source>
        <dbReference type="EMBL" id="GAA5494754.1"/>
    </source>
</evidence>
<comment type="subcellular location">
    <subcellularLocation>
        <location evidence="2">Secreted</location>
    </subcellularLocation>
</comment>
<dbReference type="CDD" id="cd16030">
    <property type="entry name" value="iduronate-2-sulfatase"/>
    <property type="match status" value="1"/>
</dbReference>
<dbReference type="Pfam" id="PF24517">
    <property type="entry name" value="CBM96"/>
    <property type="match status" value="1"/>
</dbReference>
<dbReference type="Proteomes" id="UP001424741">
    <property type="component" value="Unassembled WGS sequence"/>
</dbReference>
<evidence type="ECO:0008006" key="14">
    <source>
        <dbReference type="Google" id="ProtNLM"/>
    </source>
</evidence>
<evidence type="ECO:0000256" key="8">
    <source>
        <dbReference type="ARBA" id="ARBA00022837"/>
    </source>
</evidence>
<keyword evidence="13" id="KW-1185">Reference proteome</keyword>
<organism evidence="12 13">
    <name type="scientific">Rubritalea halochordaticola</name>
    <dbReference type="NCBI Taxonomy" id="714537"/>
    <lineage>
        <taxon>Bacteria</taxon>
        <taxon>Pseudomonadati</taxon>
        <taxon>Verrucomicrobiota</taxon>
        <taxon>Verrucomicrobiia</taxon>
        <taxon>Verrucomicrobiales</taxon>
        <taxon>Rubritaleaceae</taxon>
        <taxon>Rubritalea</taxon>
    </lineage>
</organism>
<dbReference type="InterPro" id="IPR017850">
    <property type="entry name" value="Alkaline_phosphatase_core_sf"/>
</dbReference>
<dbReference type="InterPro" id="IPR024607">
    <property type="entry name" value="Sulfatase_CS"/>
</dbReference>
<accession>A0ABP9UYJ0</accession>
<dbReference type="Pfam" id="PF05345">
    <property type="entry name" value="He_PIG"/>
    <property type="match status" value="1"/>
</dbReference>
<evidence type="ECO:0000256" key="9">
    <source>
        <dbReference type="SAM" id="SignalP"/>
    </source>
</evidence>
<evidence type="ECO:0000256" key="3">
    <source>
        <dbReference type="ARBA" id="ARBA00008779"/>
    </source>
</evidence>
<name>A0ABP9UYJ0_9BACT</name>
<keyword evidence="7" id="KW-0378">Hydrolase</keyword>
<dbReference type="InterPro" id="IPR013783">
    <property type="entry name" value="Ig-like_fold"/>
</dbReference>
<evidence type="ECO:0000256" key="4">
    <source>
        <dbReference type="ARBA" id="ARBA00022525"/>
    </source>
</evidence>
<evidence type="ECO:0000256" key="7">
    <source>
        <dbReference type="ARBA" id="ARBA00022801"/>
    </source>
</evidence>
<dbReference type="PROSITE" id="PS00149">
    <property type="entry name" value="SULFATASE_2"/>
    <property type="match status" value="1"/>
</dbReference>
<evidence type="ECO:0000313" key="13">
    <source>
        <dbReference type="Proteomes" id="UP001424741"/>
    </source>
</evidence>
<feature type="domain" description="Sulfatase N-terminal" evidence="10">
    <location>
        <begin position="34"/>
        <end position="388"/>
    </location>
</feature>
<dbReference type="Pfam" id="PF00884">
    <property type="entry name" value="Sulfatase"/>
    <property type="match status" value="1"/>
</dbReference>
<dbReference type="PANTHER" id="PTHR45953:SF1">
    <property type="entry name" value="IDURONATE 2-SULFATASE"/>
    <property type="match status" value="1"/>
</dbReference>
<dbReference type="InterPro" id="IPR000917">
    <property type="entry name" value="Sulfatase_N"/>
</dbReference>
<proteinExistence type="inferred from homology"/>
<comment type="cofactor">
    <cofactor evidence="1">
        <name>Ca(2+)</name>
        <dbReference type="ChEBI" id="CHEBI:29108"/>
    </cofactor>
</comment>
<evidence type="ECO:0000259" key="11">
    <source>
        <dbReference type="Pfam" id="PF24517"/>
    </source>
</evidence>
<protein>
    <recommendedName>
        <fullName evidence="14">DUF229 domain-containing protein</fullName>
    </recommendedName>
</protein>
<gene>
    <name evidence="12" type="ORF">Rhal01_00918</name>
</gene>
<dbReference type="SUPFAM" id="SSF53649">
    <property type="entry name" value="Alkaline phosphatase-like"/>
    <property type="match status" value="1"/>
</dbReference>
<dbReference type="InterPro" id="IPR055372">
    <property type="entry name" value="CBM96"/>
</dbReference>
<feature type="domain" description="Carbohydrate-binding module family 96" evidence="11">
    <location>
        <begin position="688"/>
        <end position="835"/>
    </location>
</feature>
<dbReference type="EMBL" id="BAABRL010000002">
    <property type="protein sequence ID" value="GAA5494754.1"/>
    <property type="molecule type" value="Genomic_DNA"/>
</dbReference>
<keyword evidence="4" id="KW-0964">Secreted</keyword>
<keyword evidence="5" id="KW-0479">Metal-binding</keyword>
<evidence type="ECO:0000259" key="10">
    <source>
        <dbReference type="Pfam" id="PF00884"/>
    </source>
</evidence>
<comment type="caution">
    <text evidence="12">The sequence shown here is derived from an EMBL/GenBank/DDBJ whole genome shotgun (WGS) entry which is preliminary data.</text>
</comment>
<reference evidence="12 13" key="1">
    <citation type="submission" date="2024-02" db="EMBL/GenBank/DDBJ databases">
        <title>Rubritalea halochordaticola NBRC 107102.</title>
        <authorList>
            <person name="Ichikawa N."/>
            <person name="Katano-Makiyama Y."/>
            <person name="Hidaka K."/>
        </authorList>
    </citation>
    <scope>NUCLEOTIDE SEQUENCE [LARGE SCALE GENOMIC DNA]</scope>
    <source>
        <strain evidence="12 13">NBRC 107102</strain>
    </source>
</reference>
<dbReference type="SUPFAM" id="SSF49313">
    <property type="entry name" value="Cadherin-like"/>
    <property type="match status" value="1"/>
</dbReference>
<dbReference type="Gene3D" id="2.60.40.10">
    <property type="entry name" value="Immunoglobulins"/>
    <property type="match status" value="1"/>
</dbReference>
<dbReference type="InterPro" id="IPR035874">
    <property type="entry name" value="IDS"/>
</dbReference>
<keyword evidence="6 9" id="KW-0732">Signal</keyword>
<evidence type="ECO:0000256" key="1">
    <source>
        <dbReference type="ARBA" id="ARBA00001913"/>
    </source>
</evidence>
<evidence type="ECO:0000256" key="5">
    <source>
        <dbReference type="ARBA" id="ARBA00022723"/>
    </source>
</evidence>
<dbReference type="NCBIfam" id="NF033679">
    <property type="entry name" value="DNRLRE_dom"/>
    <property type="match status" value="1"/>
</dbReference>
<dbReference type="InterPro" id="IPR015919">
    <property type="entry name" value="Cadherin-like_sf"/>
</dbReference>
<dbReference type="Gene3D" id="3.40.720.10">
    <property type="entry name" value="Alkaline Phosphatase, subunit A"/>
    <property type="match status" value="1"/>
</dbReference>
<dbReference type="PANTHER" id="PTHR45953">
    <property type="entry name" value="IDURONATE 2-SULFATASE"/>
    <property type="match status" value="1"/>
</dbReference>
<feature type="chain" id="PRO_5046969235" description="DUF229 domain-containing protein" evidence="9">
    <location>
        <begin position="31"/>
        <end position="837"/>
    </location>
</feature>
<evidence type="ECO:0000256" key="2">
    <source>
        <dbReference type="ARBA" id="ARBA00004613"/>
    </source>
</evidence>
<sequence length="837" mass="89968">MLSQNLTIKGKFKATVACLVPLLFTSAAIAAEKPNVLFICVDDLVPTLGCYGDTTAVSPEIDALANKGTTFLNHHCTWAVCGPSRASLSTGLMPEATGVMGFRPIRAQLPDVITLPQHFRSHGYETAAVGKFHDPRTVGTVVDANSPTENGSDTDDVPSWSIAYSKYSSGYDPAGKPAVDNSDLPDSDYTDHKILTDGRTLLATMAGGTKPFFLAVGFKKPHLPFVAPKTYWDLYNRENMPLATFTALPLNSSDKTDLTLTNNNEILGYEPFDVSGLPTTDQQKDLLHGYYACVSFVDNLVGQLMDDLEATDDPLQPGKKLSETTIVVLWGDHGFHLGDHGKWAKHTNMERSTSCPLIIYDPRIHTTGSKTKSPVSTLDIYPTLCELAELPIPSQPISDTVTTGRPLAGRSLVPVLKDPEVSVNQGAITVFKTNGSHGYAYRTKRFRYVEWVNGSNQVIERDLYDYEADPLETTNVADDPDYAAIVYQLSRSMRVEVSSVDAERLTNSTSIATGGDADMPFVTIEPLAGNDLGLKWPGAFGVSYRLFSSVNPSGGWSEYSTATDEIGTNSVEVTGGNGSEFFKVSFGENVPPAWSEDPLVKTDAAVGAAYTGGLASDVFDPIAGGTFTFSKIAGPDWLLVGSDGSLSGTPSASDEGAAYFMVRVVDEFGAAATATLQVTVGTNDSTVSTFEATDDAYVKEADEFTNFGSANTMQLRQLDASNFERLGYLKFTVENVGTVQNVKLYLHSSTETDQVEALAVKNNSWTEADVVWNQKPAVGDSIETGNATAGAWFSIDITTYISGNGTYSIAINELGNTAGNIDTKEGGFAPYIEVTHQ</sequence>
<keyword evidence="8" id="KW-0106">Calcium</keyword>
<feature type="signal peptide" evidence="9">
    <location>
        <begin position="1"/>
        <end position="30"/>
    </location>
</feature>
<dbReference type="RefSeq" id="WP_346187653.1">
    <property type="nucleotide sequence ID" value="NZ_BAABRL010000002.1"/>
</dbReference>
<evidence type="ECO:0000256" key="6">
    <source>
        <dbReference type="ARBA" id="ARBA00022729"/>
    </source>
</evidence>